<dbReference type="EMBL" id="JARIHO010000035">
    <property type="protein sequence ID" value="KAJ7331431.1"/>
    <property type="molecule type" value="Genomic_DNA"/>
</dbReference>
<reference evidence="1" key="1">
    <citation type="submission" date="2023-03" db="EMBL/GenBank/DDBJ databases">
        <title>Massive genome expansion in bonnet fungi (Mycena s.s.) driven by repeated elements and novel gene families across ecological guilds.</title>
        <authorList>
            <consortium name="Lawrence Berkeley National Laboratory"/>
            <person name="Harder C.B."/>
            <person name="Miyauchi S."/>
            <person name="Viragh M."/>
            <person name="Kuo A."/>
            <person name="Thoen E."/>
            <person name="Andreopoulos B."/>
            <person name="Lu D."/>
            <person name="Skrede I."/>
            <person name="Drula E."/>
            <person name="Henrissat B."/>
            <person name="Morin E."/>
            <person name="Kohler A."/>
            <person name="Barry K."/>
            <person name="LaButti K."/>
            <person name="Morin E."/>
            <person name="Salamov A."/>
            <person name="Lipzen A."/>
            <person name="Mereny Z."/>
            <person name="Hegedus B."/>
            <person name="Baldrian P."/>
            <person name="Stursova M."/>
            <person name="Weitz H."/>
            <person name="Taylor A."/>
            <person name="Grigoriev I.V."/>
            <person name="Nagy L.G."/>
            <person name="Martin F."/>
            <person name="Kauserud H."/>
        </authorList>
    </citation>
    <scope>NUCLEOTIDE SEQUENCE</scope>
    <source>
        <strain evidence="1">CBHHK002</strain>
    </source>
</reference>
<keyword evidence="2" id="KW-1185">Reference proteome</keyword>
<gene>
    <name evidence="1" type="ORF">DFH08DRAFT_648516</name>
</gene>
<proteinExistence type="predicted"/>
<name>A0AAD6ZP41_9AGAR</name>
<organism evidence="1 2">
    <name type="scientific">Mycena albidolilacea</name>
    <dbReference type="NCBI Taxonomy" id="1033008"/>
    <lineage>
        <taxon>Eukaryota</taxon>
        <taxon>Fungi</taxon>
        <taxon>Dikarya</taxon>
        <taxon>Basidiomycota</taxon>
        <taxon>Agaricomycotina</taxon>
        <taxon>Agaricomycetes</taxon>
        <taxon>Agaricomycetidae</taxon>
        <taxon>Agaricales</taxon>
        <taxon>Marasmiineae</taxon>
        <taxon>Mycenaceae</taxon>
        <taxon>Mycena</taxon>
    </lineage>
</organism>
<dbReference type="AlphaFoldDB" id="A0AAD6ZP41"/>
<feature type="non-terminal residue" evidence="1">
    <location>
        <position position="104"/>
    </location>
</feature>
<evidence type="ECO:0000313" key="2">
    <source>
        <dbReference type="Proteomes" id="UP001218218"/>
    </source>
</evidence>
<protein>
    <submittedName>
        <fullName evidence="1">Uncharacterized protein</fullName>
    </submittedName>
</protein>
<sequence length="104" mass="12218">RTQNWLLWSTPYPLDILLDFRDPDWDREEGTDGFRWSDMEAVLHLLVPTASRWCTIELLTDTRAPIFTFLHHTRTIDGSLTQLKSLNLARCNANFARKNQVFEP</sequence>
<evidence type="ECO:0000313" key="1">
    <source>
        <dbReference type="EMBL" id="KAJ7331431.1"/>
    </source>
</evidence>
<comment type="caution">
    <text evidence="1">The sequence shown here is derived from an EMBL/GenBank/DDBJ whole genome shotgun (WGS) entry which is preliminary data.</text>
</comment>
<dbReference type="Proteomes" id="UP001218218">
    <property type="component" value="Unassembled WGS sequence"/>
</dbReference>
<accession>A0AAD6ZP41</accession>
<feature type="non-terminal residue" evidence="1">
    <location>
        <position position="1"/>
    </location>
</feature>